<dbReference type="GeneID" id="9952376"/>
<dbReference type="GO" id="GO:0005634">
    <property type="term" value="C:nucleus"/>
    <property type="evidence" value="ECO:0007669"/>
    <property type="project" value="TreeGrafter"/>
</dbReference>
<dbReference type="AlphaFoldDB" id="A0A1S0TGX5"/>
<dbReference type="PANTHER" id="PTHR11668:SF491">
    <property type="entry name" value="SERINE_THREONINE-PROTEIN PHOSPHATASE"/>
    <property type="match status" value="1"/>
</dbReference>
<dbReference type="Pfam" id="PF00149">
    <property type="entry name" value="Metallophos"/>
    <property type="match status" value="1"/>
</dbReference>
<proteinExistence type="predicted"/>
<protein>
    <recommendedName>
        <fullName evidence="1">Calcineurin-like phosphoesterase domain-containing protein</fullName>
    </recommendedName>
</protein>
<dbReference type="InterPro" id="IPR006186">
    <property type="entry name" value="Ser/Thr-sp_prot-phosphatase"/>
</dbReference>
<dbReference type="SUPFAM" id="SSF56300">
    <property type="entry name" value="Metallo-dependent phosphatases"/>
    <property type="match status" value="1"/>
</dbReference>
<dbReference type="GO" id="GO:0005737">
    <property type="term" value="C:cytoplasm"/>
    <property type="evidence" value="ECO:0007669"/>
    <property type="project" value="TreeGrafter"/>
</dbReference>
<dbReference type="KEGG" id="loa:LOAG_14891"/>
<accession>A0A1S0TGX5</accession>
<reference evidence="2" key="1">
    <citation type="submission" date="2012-04" db="EMBL/GenBank/DDBJ databases">
        <title>The Genome Sequence of Loa loa.</title>
        <authorList>
            <consortium name="The Broad Institute Genome Sequencing Platform"/>
            <consortium name="Broad Institute Genome Sequencing Center for Infectious Disease"/>
            <person name="Nutman T.B."/>
            <person name="Fink D.L."/>
            <person name="Russ C."/>
            <person name="Young S."/>
            <person name="Zeng Q."/>
            <person name="Gargeya S."/>
            <person name="Alvarado L."/>
            <person name="Berlin A."/>
            <person name="Chapman S.B."/>
            <person name="Chen Z."/>
            <person name="Freedman E."/>
            <person name="Gellesch M."/>
            <person name="Goldberg J."/>
            <person name="Griggs A."/>
            <person name="Gujja S."/>
            <person name="Heilman E.R."/>
            <person name="Heiman D."/>
            <person name="Howarth C."/>
            <person name="Mehta T."/>
            <person name="Neiman D."/>
            <person name="Pearson M."/>
            <person name="Roberts A."/>
            <person name="Saif S."/>
            <person name="Shea T."/>
            <person name="Shenoy N."/>
            <person name="Sisk P."/>
            <person name="Stolte C."/>
            <person name="Sykes S."/>
            <person name="White J."/>
            <person name="Yandava C."/>
            <person name="Haas B."/>
            <person name="Henn M.R."/>
            <person name="Nusbaum C."/>
            <person name="Birren B."/>
        </authorList>
    </citation>
    <scope>NUCLEOTIDE SEQUENCE [LARGE SCALE GENOMIC DNA]</scope>
</reference>
<dbReference type="CTD" id="9952376"/>
<feature type="domain" description="Calcineurin-like phosphoesterase" evidence="1">
    <location>
        <begin position="23"/>
        <end position="72"/>
    </location>
</feature>
<dbReference type="EMBL" id="JH712244">
    <property type="protein sequence ID" value="EFO13636.2"/>
    <property type="molecule type" value="Genomic_DNA"/>
</dbReference>
<dbReference type="OrthoDB" id="1930084at2759"/>
<evidence type="ECO:0000313" key="2">
    <source>
        <dbReference type="EMBL" id="EFO13636.2"/>
    </source>
</evidence>
<dbReference type="InterPro" id="IPR004843">
    <property type="entry name" value="Calcineurin-like_PHP"/>
</dbReference>
<sequence>MQILKDVKPIIENEPSLLEVPLPCVIVGDIHGQYDDLQRIFMMTGDKGRSGITMRRYVFLGDYVDRGPNSLELFA</sequence>
<dbReference type="OMA" id="FRYNDLM"/>
<evidence type="ECO:0000259" key="1">
    <source>
        <dbReference type="Pfam" id="PF00149"/>
    </source>
</evidence>
<dbReference type="RefSeq" id="XP_020301015.1">
    <property type="nucleotide sequence ID" value="XM_020448869.1"/>
</dbReference>
<dbReference type="InterPro" id="IPR029052">
    <property type="entry name" value="Metallo-depent_PP-like"/>
</dbReference>
<dbReference type="GO" id="GO:0004722">
    <property type="term" value="F:protein serine/threonine phosphatase activity"/>
    <property type="evidence" value="ECO:0007669"/>
    <property type="project" value="TreeGrafter"/>
</dbReference>
<dbReference type="Gene3D" id="3.60.21.10">
    <property type="match status" value="1"/>
</dbReference>
<dbReference type="PRINTS" id="PR00114">
    <property type="entry name" value="STPHPHTASE"/>
</dbReference>
<dbReference type="InterPro" id="IPR050341">
    <property type="entry name" value="PP1_catalytic_subunit"/>
</dbReference>
<organism evidence="2">
    <name type="scientific">Loa loa</name>
    <name type="common">Eye worm</name>
    <name type="synonym">Filaria loa</name>
    <dbReference type="NCBI Taxonomy" id="7209"/>
    <lineage>
        <taxon>Eukaryota</taxon>
        <taxon>Metazoa</taxon>
        <taxon>Ecdysozoa</taxon>
        <taxon>Nematoda</taxon>
        <taxon>Chromadorea</taxon>
        <taxon>Rhabditida</taxon>
        <taxon>Spirurina</taxon>
        <taxon>Spiruromorpha</taxon>
        <taxon>Filarioidea</taxon>
        <taxon>Onchocercidae</taxon>
        <taxon>Loa</taxon>
    </lineage>
</organism>
<gene>
    <name evidence="2" type="ORF">LOAG_14891</name>
</gene>
<name>A0A1S0TGX5_LOALO</name>
<dbReference type="PANTHER" id="PTHR11668">
    <property type="entry name" value="SERINE/THREONINE PROTEIN PHOSPHATASE"/>
    <property type="match status" value="1"/>
</dbReference>
<dbReference type="InParanoid" id="A0A1S0TGX5"/>